<dbReference type="Proteomes" id="UP001211065">
    <property type="component" value="Unassembled WGS sequence"/>
</dbReference>
<organism evidence="1 2">
    <name type="scientific">Clydaea vesicula</name>
    <dbReference type="NCBI Taxonomy" id="447962"/>
    <lineage>
        <taxon>Eukaryota</taxon>
        <taxon>Fungi</taxon>
        <taxon>Fungi incertae sedis</taxon>
        <taxon>Chytridiomycota</taxon>
        <taxon>Chytridiomycota incertae sedis</taxon>
        <taxon>Chytridiomycetes</taxon>
        <taxon>Lobulomycetales</taxon>
        <taxon>Lobulomycetaceae</taxon>
        <taxon>Clydaea</taxon>
    </lineage>
</organism>
<proteinExistence type="predicted"/>
<feature type="non-terminal residue" evidence="1">
    <location>
        <position position="1"/>
    </location>
</feature>
<comment type="caution">
    <text evidence="1">The sequence shown here is derived from an EMBL/GenBank/DDBJ whole genome shotgun (WGS) entry which is preliminary data.</text>
</comment>
<evidence type="ECO:0000313" key="1">
    <source>
        <dbReference type="EMBL" id="KAJ3199575.1"/>
    </source>
</evidence>
<gene>
    <name evidence="1" type="ORF">HK099_003103</name>
</gene>
<keyword evidence="2" id="KW-1185">Reference proteome</keyword>
<sequence length="61" mass="7187">NVEAEKSFWRHQSCVSHVTTPEIYTENLQHFTRQSQSIEPVAKPFSHTWHRALGFNISPMY</sequence>
<dbReference type="EMBL" id="JADGJW010002084">
    <property type="protein sequence ID" value="KAJ3199575.1"/>
    <property type="molecule type" value="Genomic_DNA"/>
</dbReference>
<dbReference type="AlphaFoldDB" id="A0AAD5XRS3"/>
<evidence type="ECO:0000313" key="2">
    <source>
        <dbReference type="Proteomes" id="UP001211065"/>
    </source>
</evidence>
<reference evidence="1" key="1">
    <citation type="submission" date="2020-05" db="EMBL/GenBank/DDBJ databases">
        <title>Phylogenomic resolution of chytrid fungi.</title>
        <authorList>
            <person name="Stajich J.E."/>
            <person name="Amses K."/>
            <person name="Simmons R."/>
            <person name="Seto K."/>
            <person name="Myers J."/>
            <person name="Bonds A."/>
            <person name="Quandt C.A."/>
            <person name="Barry K."/>
            <person name="Liu P."/>
            <person name="Grigoriev I."/>
            <person name="Longcore J.E."/>
            <person name="James T.Y."/>
        </authorList>
    </citation>
    <scope>NUCLEOTIDE SEQUENCE</scope>
    <source>
        <strain evidence="1">JEL0476</strain>
    </source>
</reference>
<name>A0AAD5XRS3_9FUNG</name>
<accession>A0AAD5XRS3</accession>
<protein>
    <submittedName>
        <fullName evidence="1">Uncharacterized protein</fullName>
    </submittedName>
</protein>